<gene>
    <name evidence="7" type="ORF">CDQ84_17960</name>
</gene>
<evidence type="ECO:0000259" key="5">
    <source>
        <dbReference type="Pfam" id="PF04542"/>
    </source>
</evidence>
<feature type="domain" description="RNA polymerase sigma factor 70 region 4 type 2" evidence="6">
    <location>
        <begin position="117"/>
        <end position="167"/>
    </location>
</feature>
<keyword evidence="2" id="KW-0805">Transcription regulation</keyword>
<dbReference type="InterPro" id="IPR013324">
    <property type="entry name" value="RNA_pol_sigma_r3/r4-like"/>
</dbReference>
<feature type="domain" description="RNA polymerase sigma-70 region 2" evidence="5">
    <location>
        <begin position="21"/>
        <end position="90"/>
    </location>
</feature>
<evidence type="ECO:0000256" key="2">
    <source>
        <dbReference type="ARBA" id="ARBA00023015"/>
    </source>
</evidence>
<dbReference type="Pfam" id="PF04542">
    <property type="entry name" value="Sigma70_r2"/>
    <property type="match status" value="1"/>
</dbReference>
<dbReference type="OrthoDB" id="9784984at2"/>
<keyword evidence="4" id="KW-0804">Transcription</keyword>
<dbReference type="RefSeq" id="WP_103083121.1">
    <property type="nucleotide sequence ID" value="NZ_CP021850.1"/>
</dbReference>
<dbReference type="EMBL" id="NIOJ01000082">
    <property type="protein sequence ID" value="PNT94965.1"/>
    <property type="molecule type" value="Genomic_DNA"/>
</dbReference>
<keyword evidence="3" id="KW-0731">Sigma factor</keyword>
<dbReference type="InterPro" id="IPR036388">
    <property type="entry name" value="WH-like_DNA-bd_sf"/>
</dbReference>
<evidence type="ECO:0000259" key="6">
    <source>
        <dbReference type="Pfam" id="PF08281"/>
    </source>
</evidence>
<comment type="similarity">
    <text evidence="1">Belongs to the sigma-70 factor family. ECF subfamily.</text>
</comment>
<dbReference type="Proteomes" id="UP000236151">
    <property type="component" value="Unassembled WGS sequence"/>
</dbReference>
<dbReference type="KEGG" id="cthd:CDO33_12305"/>
<dbReference type="GO" id="GO:0006352">
    <property type="term" value="P:DNA-templated transcription initiation"/>
    <property type="evidence" value="ECO:0007669"/>
    <property type="project" value="InterPro"/>
</dbReference>
<dbReference type="InterPro" id="IPR014284">
    <property type="entry name" value="RNA_pol_sigma-70_dom"/>
</dbReference>
<keyword evidence="8" id="KW-1185">Reference proteome</keyword>
<dbReference type="SUPFAM" id="SSF88659">
    <property type="entry name" value="Sigma3 and sigma4 domains of RNA polymerase sigma factors"/>
    <property type="match status" value="1"/>
</dbReference>
<evidence type="ECO:0000256" key="3">
    <source>
        <dbReference type="ARBA" id="ARBA00023082"/>
    </source>
</evidence>
<dbReference type="SUPFAM" id="SSF88946">
    <property type="entry name" value="Sigma2 domain of RNA polymerase sigma factors"/>
    <property type="match status" value="1"/>
</dbReference>
<dbReference type="InterPro" id="IPR039425">
    <property type="entry name" value="RNA_pol_sigma-70-like"/>
</dbReference>
<dbReference type="CDD" id="cd06171">
    <property type="entry name" value="Sigma70_r4"/>
    <property type="match status" value="1"/>
</dbReference>
<evidence type="ECO:0000313" key="8">
    <source>
        <dbReference type="Proteomes" id="UP000236151"/>
    </source>
</evidence>
<dbReference type="InterPro" id="IPR013325">
    <property type="entry name" value="RNA_pol_sigma_r2"/>
</dbReference>
<comment type="caution">
    <text evidence="7">The sequence shown here is derived from an EMBL/GenBank/DDBJ whole genome shotgun (WGS) entry which is preliminary data.</text>
</comment>
<dbReference type="PANTHER" id="PTHR43133">
    <property type="entry name" value="RNA POLYMERASE ECF-TYPE SIGMA FACTO"/>
    <property type="match status" value="1"/>
</dbReference>
<evidence type="ECO:0000313" key="7">
    <source>
        <dbReference type="EMBL" id="PNT94965.1"/>
    </source>
</evidence>
<organism evidence="7 8">
    <name type="scientific">Clostridium thermosuccinogenes</name>
    <dbReference type="NCBI Taxonomy" id="84032"/>
    <lineage>
        <taxon>Bacteria</taxon>
        <taxon>Bacillati</taxon>
        <taxon>Bacillota</taxon>
        <taxon>Clostridia</taxon>
        <taxon>Eubacteriales</taxon>
        <taxon>Clostridiaceae</taxon>
        <taxon>Clostridium</taxon>
    </lineage>
</organism>
<reference evidence="7 8" key="1">
    <citation type="submission" date="2017-06" db="EMBL/GenBank/DDBJ databases">
        <title>Investigating the central metabolism of Clostridium thermosuccinogenes.</title>
        <authorList>
            <person name="Koendjbiharie J.G."/>
            <person name="van Kranenburg R."/>
        </authorList>
    </citation>
    <scope>NUCLEOTIDE SEQUENCE [LARGE SCALE GENOMIC DNA]</scope>
    <source>
        <strain evidence="7 8">DSM 5806</strain>
    </source>
</reference>
<dbReference type="InterPro" id="IPR007627">
    <property type="entry name" value="RNA_pol_sigma70_r2"/>
</dbReference>
<dbReference type="InterPro" id="IPR013249">
    <property type="entry name" value="RNA_pol_sigma70_r4_t2"/>
</dbReference>
<proteinExistence type="inferred from homology"/>
<dbReference type="GO" id="GO:0003677">
    <property type="term" value="F:DNA binding"/>
    <property type="evidence" value="ECO:0007669"/>
    <property type="project" value="InterPro"/>
</dbReference>
<evidence type="ECO:0000256" key="4">
    <source>
        <dbReference type="ARBA" id="ARBA00023163"/>
    </source>
</evidence>
<protein>
    <submittedName>
        <fullName evidence="7">RNA polymerase subunit sigma-24</fullName>
    </submittedName>
</protein>
<dbReference type="Pfam" id="PF08281">
    <property type="entry name" value="Sigma70_r4_2"/>
    <property type="match status" value="1"/>
</dbReference>
<dbReference type="Gene3D" id="1.10.1740.10">
    <property type="match status" value="1"/>
</dbReference>
<sequence>MLPIYLAMLGGEEDKSKFETLYMTYRKLMFHVANRILNDELLAEDAVHQTFLKILENFDKLEEISCHKTKSYIVTMVRNISINLYNQRKRCTTISFEDVEYCMTTEFTSAVEDLDHLARAVLKLPVIYKEVLTLKYVHDFSNEEIAKMLDVSEAVVRKRLERAKRKIKEILGKEESAHVY</sequence>
<dbReference type="AlphaFoldDB" id="A0A2K2F869"/>
<dbReference type="PANTHER" id="PTHR43133:SF60">
    <property type="entry name" value="RNA POLYMERASE SIGMA FACTOR SIGV"/>
    <property type="match status" value="1"/>
</dbReference>
<name>A0A2K2F869_9CLOT</name>
<accession>A0A2K2F869</accession>
<dbReference type="Gene3D" id="1.10.10.10">
    <property type="entry name" value="Winged helix-like DNA-binding domain superfamily/Winged helix DNA-binding domain"/>
    <property type="match status" value="1"/>
</dbReference>
<dbReference type="NCBIfam" id="TIGR02937">
    <property type="entry name" value="sigma70-ECF"/>
    <property type="match status" value="1"/>
</dbReference>
<evidence type="ECO:0000256" key="1">
    <source>
        <dbReference type="ARBA" id="ARBA00010641"/>
    </source>
</evidence>
<dbReference type="GO" id="GO:0016987">
    <property type="term" value="F:sigma factor activity"/>
    <property type="evidence" value="ECO:0007669"/>
    <property type="project" value="UniProtKB-KW"/>
</dbReference>